<dbReference type="FunFam" id="2.60.40.10:FF:000017">
    <property type="entry name" value="Down syndrome cell adhesion molecule b"/>
    <property type="match status" value="2"/>
</dbReference>
<dbReference type="GO" id="GO:0007156">
    <property type="term" value="P:homophilic cell adhesion via plasma membrane adhesion molecules"/>
    <property type="evidence" value="ECO:0007669"/>
    <property type="project" value="TreeGrafter"/>
</dbReference>
<evidence type="ECO:0000256" key="6">
    <source>
        <dbReference type="ARBA" id="ARBA00022989"/>
    </source>
</evidence>
<comment type="subcellular location">
    <subcellularLocation>
        <location evidence="1">Membrane</location>
        <topology evidence="1">Single-pass membrane protein</topology>
    </subcellularLocation>
</comment>
<dbReference type="GO" id="GO:0005886">
    <property type="term" value="C:plasma membrane"/>
    <property type="evidence" value="ECO:0007669"/>
    <property type="project" value="TreeGrafter"/>
</dbReference>
<dbReference type="InterPro" id="IPR003961">
    <property type="entry name" value="FN3_dom"/>
</dbReference>
<dbReference type="SUPFAM" id="SSF49265">
    <property type="entry name" value="Fibronectin type III"/>
    <property type="match status" value="3"/>
</dbReference>
<proteinExistence type="predicted"/>
<dbReference type="PROSITE" id="PS50835">
    <property type="entry name" value="IG_LIKE"/>
    <property type="match status" value="9"/>
</dbReference>
<dbReference type="InterPro" id="IPR003599">
    <property type="entry name" value="Ig_sub"/>
</dbReference>
<dbReference type="FunFam" id="2.60.40.10:FF:000498">
    <property type="entry name" value="Down syndrome cell adhesion molecule, isoform J"/>
    <property type="match status" value="1"/>
</dbReference>
<dbReference type="Pfam" id="PF13927">
    <property type="entry name" value="Ig_3"/>
    <property type="match status" value="5"/>
</dbReference>
<evidence type="ECO:0000313" key="15">
    <source>
        <dbReference type="Proteomes" id="UP001154329"/>
    </source>
</evidence>
<feature type="transmembrane region" description="Helical" evidence="11">
    <location>
        <begin position="5"/>
        <end position="25"/>
    </location>
</feature>
<evidence type="ECO:0000259" key="13">
    <source>
        <dbReference type="PROSITE" id="PS50853"/>
    </source>
</evidence>
<dbReference type="CDD" id="cd20956">
    <property type="entry name" value="IgI_4_Dscam"/>
    <property type="match status" value="1"/>
</dbReference>
<evidence type="ECO:0000256" key="8">
    <source>
        <dbReference type="ARBA" id="ARBA00023157"/>
    </source>
</evidence>
<dbReference type="InterPro" id="IPR007110">
    <property type="entry name" value="Ig-like_dom"/>
</dbReference>
<evidence type="ECO:0000256" key="11">
    <source>
        <dbReference type="SAM" id="Phobius"/>
    </source>
</evidence>
<dbReference type="PANTHER" id="PTHR10075:SF53">
    <property type="entry name" value="DOWN SYNDROME CELL ADHESION MOLECULE 1, ISOFORM BQ"/>
    <property type="match status" value="1"/>
</dbReference>
<dbReference type="InterPro" id="IPR003598">
    <property type="entry name" value="Ig_sub2"/>
</dbReference>
<dbReference type="FunFam" id="2.60.40.10:FF:000719">
    <property type="entry name" value="nephrin isoform X1"/>
    <property type="match status" value="1"/>
</dbReference>
<keyword evidence="2 11" id="KW-0812">Transmembrane</keyword>
<evidence type="ECO:0000256" key="10">
    <source>
        <dbReference type="SAM" id="MobiDB-lite"/>
    </source>
</evidence>
<dbReference type="FunFam" id="2.60.40.10:FF:000324">
    <property type="entry name" value="Down syndrome cell adhesion molecule, isoform D"/>
    <property type="match status" value="1"/>
</dbReference>
<dbReference type="InterPro" id="IPR036179">
    <property type="entry name" value="Ig-like_dom_sf"/>
</dbReference>
<feature type="domain" description="Ig-like" evidence="12">
    <location>
        <begin position="332"/>
        <end position="425"/>
    </location>
</feature>
<feature type="region of interest" description="Disordered" evidence="10">
    <location>
        <begin position="1834"/>
        <end position="1862"/>
    </location>
</feature>
<dbReference type="InterPro" id="IPR056754">
    <property type="entry name" value="DSCAM/DSCAML_C"/>
</dbReference>
<evidence type="ECO:0000256" key="1">
    <source>
        <dbReference type="ARBA" id="ARBA00004167"/>
    </source>
</evidence>
<dbReference type="InterPro" id="IPR013098">
    <property type="entry name" value="Ig_I-set"/>
</dbReference>
<feature type="domain" description="Ig-like" evidence="12">
    <location>
        <begin position="619"/>
        <end position="710"/>
    </location>
</feature>
<dbReference type="CDD" id="cd20958">
    <property type="entry name" value="IgI_5_Dscam"/>
    <property type="match status" value="1"/>
</dbReference>
<feature type="domain" description="Ig-like" evidence="12">
    <location>
        <begin position="430"/>
        <end position="516"/>
    </location>
</feature>
<keyword evidence="5" id="KW-0130">Cell adhesion</keyword>
<dbReference type="FunFam" id="2.60.40.10:FF:000410">
    <property type="entry name" value="Down syndrome cell adhesion molecule, isoform H"/>
    <property type="match status" value="1"/>
</dbReference>
<feature type="domain" description="Fibronectin type-III" evidence="13">
    <location>
        <begin position="1507"/>
        <end position="1600"/>
    </location>
</feature>
<dbReference type="FunFam" id="2.60.40.10:FF:000310">
    <property type="entry name" value="Down syndrome cell adhesion molecule, isoform D"/>
    <property type="match status" value="1"/>
</dbReference>
<keyword evidence="9" id="KW-0393">Immunoglobulin domain</keyword>
<feature type="domain" description="Ig-like" evidence="12">
    <location>
        <begin position="244"/>
        <end position="324"/>
    </location>
</feature>
<dbReference type="InterPro" id="IPR013783">
    <property type="entry name" value="Ig-like_fold"/>
</dbReference>
<dbReference type="InterPro" id="IPR021012">
    <property type="entry name" value="Dscam1_C"/>
</dbReference>
<evidence type="ECO:0000256" key="4">
    <source>
        <dbReference type="ARBA" id="ARBA00022737"/>
    </source>
</evidence>
<reference evidence="14" key="2">
    <citation type="submission" date="2022-10" db="EMBL/GenBank/DDBJ databases">
        <authorList>
            <consortium name="ENA_rothamsted_submissions"/>
            <consortium name="culmorum"/>
            <person name="King R."/>
        </authorList>
    </citation>
    <scope>NUCLEOTIDE SEQUENCE</scope>
</reference>
<dbReference type="GO" id="GO:0098632">
    <property type="term" value="F:cell-cell adhesion mediator activity"/>
    <property type="evidence" value="ECO:0007669"/>
    <property type="project" value="TreeGrafter"/>
</dbReference>
<evidence type="ECO:0000256" key="3">
    <source>
        <dbReference type="ARBA" id="ARBA00022729"/>
    </source>
</evidence>
<feature type="compositionally biased region" description="Polar residues" evidence="10">
    <location>
        <begin position="1896"/>
        <end position="1915"/>
    </location>
</feature>
<feature type="domain" description="Fibronectin type-III" evidence="13">
    <location>
        <begin position="1017"/>
        <end position="1118"/>
    </location>
</feature>
<dbReference type="GO" id="GO:0007411">
    <property type="term" value="P:axon guidance"/>
    <property type="evidence" value="ECO:0007669"/>
    <property type="project" value="TreeGrafter"/>
</dbReference>
<dbReference type="PROSITE" id="PS50853">
    <property type="entry name" value="FN3"/>
    <property type="match status" value="6"/>
</dbReference>
<dbReference type="GO" id="GO:0030424">
    <property type="term" value="C:axon"/>
    <property type="evidence" value="ECO:0007669"/>
    <property type="project" value="TreeGrafter"/>
</dbReference>
<dbReference type="SUPFAM" id="SSF48726">
    <property type="entry name" value="Immunoglobulin"/>
    <property type="match status" value="10"/>
</dbReference>
<name>A0A9P0NCI7_APHGO</name>
<organism evidence="14 15">
    <name type="scientific">Aphis gossypii</name>
    <name type="common">Cotton aphid</name>
    <dbReference type="NCBI Taxonomy" id="80765"/>
    <lineage>
        <taxon>Eukaryota</taxon>
        <taxon>Metazoa</taxon>
        <taxon>Ecdysozoa</taxon>
        <taxon>Arthropoda</taxon>
        <taxon>Hexapoda</taxon>
        <taxon>Insecta</taxon>
        <taxon>Pterygota</taxon>
        <taxon>Neoptera</taxon>
        <taxon>Paraneoptera</taxon>
        <taxon>Hemiptera</taxon>
        <taxon>Sternorrhyncha</taxon>
        <taxon>Aphidomorpha</taxon>
        <taxon>Aphidoidea</taxon>
        <taxon>Aphididae</taxon>
        <taxon>Aphidini</taxon>
        <taxon>Aphis</taxon>
        <taxon>Aphis</taxon>
    </lineage>
</organism>
<dbReference type="CDD" id="cd00096">
    <property type="entry name" value="Ig"/>
    <property type="match status" value="1"/>
</dbReference>
<feature type="transmembrane region" description="Helical" evidence="11">
    <location>
        <begin position="1631"/>
        <end position="1652"/>
    </location>
</feature>
<keyword evidence="15" id="KW-1185">Reference proteome</keyword>
<dbReference type="PRINTS" id="PR00014">
    <property type="entry name" value="FNTYPEIII"/>
</dbReference>
<dbReference type="Pfam" id="PF12355">
    <property type="entry name" value="Dscam_C"/>
    <property type="match status" value="1"/>
</dbReference>
<feature type="domain" description="Fibronectin type-III" evidence="13">
    <location>
        <begin position="917"/>
        <end position="1012"/>
    </location>
</feature>
<dbReference type="FunFam" id="2.60.40.10:FF:000093">
    <property type="entry name" value="Down syndrome cell adhesion molecule, isoform B"/>
    <property type="match status" value="1"/>
</dbReference>
<feature type="domain" description="Ig-like" evidence="12">
    <location>
        <begin position="715"/>
        <end position="811"/>
    </location>
</feature>
<feature type="domain" description="Ig-like" evidence="12">
    <location>
        <begin position="1320"/>
        <end position="1402"/>
    </location>
</feature>
<dbReference type="FunFam" id="2.60.40.10:FF:000308">
    <property type="entry name" value="Down syndrome cell adhesion molecule, isoform D"/>
    <property type="match status" value="1"/>
</dbReference>
<feature type="domain" description="Fibronectin type-III" evidence="13">
    <location>
        <begin position="1123"/>
        <end position="1219"/>
    </location>
</feature>
<feature type="domain" description="Ig-like" evidence="12">
    <location>
        <begin position="816"/>
        <end position="910"/>
    </location>
</feature>
<feature type="domain" description="Fibronectin type-III" evidence="13">
    <location>
        <begin position="1410"/>
        <end position="1504"/>
    </location>
</feature>
<reference evidence="14" key="1">
    <citation type="submission" date="2022-02" db="EMBL/GenBank/DDBJ databases">
        <authorList>
            <person name="King R."/>
        </authorList>
    </citation>
    <scope>NUCLEOTIDE SEQUENCE</scope>
</reference>
<dbReference type="SMART" id="SM00409">
    <property type="entry name" value="IG"/>
    <property type="match status" value="10"/>
</dbReference>
<dbReference type="GO" id="GO:0070593">
    <property type="term" value="P:dendrite self-avoidance"/>
    <property type="evidence" value="ECO:0007669"/>
    <property type="project" value="TreeGrafter"/>
</dbReference>
<keyword evidence="6 11" id="KW-1133">Transmembrane helix</keyword>
<gene>
    <name evidence="14" type="ORF">APHIGO_LOCUS1831</name>
</gene>
<dbReference type="CDD" id="cd00063">
    <property type="entry name" value="FN3"/>
    <property type="match status" value="6"/>
</dbReference>
<keyword evidence="3" id="KW-0732">Signal</keyword>
<dbReference type="Pfam" id="PF07679">
    <property type="entry name" value="I-set"/>
    <property type="match status" value="4"/>
</dbReference>
<dbReference type="SMART" id="SM00408">
    <property type="entry name" value="IGc2"/>
    <property type="match status" value="10"/>
</dbReference>
<dbReference type="FunFam" id="2.60.40.10:FF:001049">
    <property type="entry name" value="Down syndrome cell adhesion molecule-like protein Dscam2"/>
    <property type="match status" value="1"/>
</dbReference>
<evidence type="ECO:0000259" key="12">
    <source>
        <dbReference type="PROSITE" id="PS50835"/>
    </source>
</evidence>
<feature type="domain" description="Ig-like" evidence="12">
    <location>
        <begin position="148"/>
        <end position="240"/>
    </location>
</feature>
<feature type="compositionally biased region" description="Polar residues" evidence="10">
    <location>
        <begin position="1922"/>
        <end position="1937"/>
    </location>
</feature>
<keyword evidence="7 11" id="KW-0472">Membrane</keyword>
<accession>A0A9P0NCI7</accession>
<dbReference type="FunFam" id="2.60.40.10:FF:000311">
    <property type="entry name" value="Down syndrome cell adhesion molecule, isoform D"/>
    <property type="match status" value="1"/>
</dbReference>
<dbReference type="Proteomes" id="UP001154329">
    <property type="component" value="Chromosome 1"/>
</dbReference>
<dbReference type="FunFam" id="2.60.40.10:FF:000394">
    <property type="entry name" value="Down syndrome cell adhesion molecule, isoform J"/>
    <property type="match status" value="1"/>
</dbReference>
<feature type="domain" description="Fibronectin type-III" evidence="13">
    <location>
        <begin position="1223"/>
        <end position="1320"/>
    </location>
</feature>
<evidence type="ECO:0000256" key="9">
    <source>
        <dbReference type="ARBA" id="ARBA00023319"/>
    </source>
</evidence>
<dbReference type="InterPro" id="IPR036116">
    <property type="entry name" value="FN3_sf"/>
</dbReference>
<sequence length="1949" mass="215209">MIDKIIMIISMIIILYYFTFNRIMIFDRLKFFIFIVVLQNYITGAEDEYVILGNTAVIKCKVPSFVTDFVSIESWMSSDGQEYRYLSDRYDGKYLVLPSGELHIRDVTPEDGTKSYQCRTKHRLTGETRLSATKGRLVITDPIGTVIPKVPTKSKFDHVDGVFEQNIVLLCETQGHPVPVFRWYKFIEGSNKKQAVTLDDRIKQVSGTLIIREAKVDDSGKYLCVVNNSVGGESVETVLTVTAPLNAIVEPTIQTVDFGRPATLTCNYEGNPVKTISWLKDGKRLNSHDGRVLRIDSVRKEDKGMYQCFVRNEQESAQGSAELKLGGRFEPPHIKEYFNDNTMQPGVSLHLKCIASGNPTPEINWELDSKRLSSTERLRIGQHITMAGEVVSYLNISSVHTNDGGHYRCVAVSKVGTAEHTAHLNVYGLPFIRPMDKKNIVSGENLFVTCPVAGYPLESITWERDNRQLPINRKQKVFPNGTLIIENVERSSDQATYTCVARNAQGHTAKGNLEVQVMVPPVILPFAFDGETNAGDNAQLTCHVSKGDMPLELFWTFLDDKNHSVPLPELTTINRIGKKIAVLEIPVVTQFHRGTYVCTANNRAARVSQFAVLSVNVLPKIVPFSFGDGPVNSGESIQVVCSVSKGDRPMSITWSFYGEALSSDMGVTTQMLGDATNFLSIPSVGPSNQGNYTCIAKNNAGIDTYTSQLVVYVPPRWILEPTDKAFAQGGDAKIECKADGFPKPQVTWKKAIGNSPGDYKDIKDLKPGSDDIKVDEGTLSIHNIQKNHEGHYLCEAVNGIGSGLSAVITISVQAPPHFEIKARNQTSEKGQPAVLECMAKGEKPIGIVWNMNNKRLDAKEEERYTIREEILTDGVKSDLSIKRSERIDTAVFTCVATNSFGSDDSSVQLIVQEVPEIPFGLKVLDKSGRTVQLSWLAPYDGNSPITRYIVEYKLLKSTWETDVEKVEATGDKTEMSVVSLHPATTYHFRIVAENGVGVSKPSDPVTIITSEEAPGGKPTNIHVDPIDENTLKVMWKAPERSDWNGEIQGYYVGYKQSSLVENKFVFETVEFSKEEGKEHYLEIFNLKTYTQYTIVVQAFNKLGAGPMSDEIKQYTSEGVPEQPPHDTTCTTLTSQTIRISWVSPPLSTANGVIKGYKVIYGPSDSWFNESTKDTKITVSSETILHGLKKFTNYSMEVLAFTAGGDGVRAPRIYCQTEQDVPEAPAALKALVMSTESVLVSWKPPAEPNGDVNQYTVYIKPSGDNKDKEPLAHKVAPNQMSFEASGLIKQDPYEFWVTASTNIGEGQPTKSIVIAPSTRVPAMIASFDDSFVATYREDVKLPCLTVGVPAPEISWKVKGAPLESNDRIRQLPEGSLLIRSVTRTDAGEYSCFVENSFGKDKITHRIVVLAPPHKPEVSVGATTSNTITLNLKPHAADKEPIHGYTIKYKPEFGDWQTAQVAAKADKFTLENLWCGSRYQIAVTAYNLIGTGDESDLLNTKTTGSKPKIPEASKFIEVSATSVTLHLNAWLDGGCPMLYFVVEHKKKLQSEWTQVSNNVRPGGNFVVLDLDPASWYHLRVTAHNNAGFSVAEYEFASLTLSGGTIAPAREVHHNGFGSATDTAIRIILANLNLVIPVTSALLVIIVAIIFLCYLKKRGVEIKDDMTVYNQSMIMGGNTLDKRHADFNDELGYIAPPNRKLPPVPGSNYNTCDRIKRGFPGPYHGHGTWNPRARHMYEELNGSNPRCRGHLPPCPGSDETMYTRCRGIDGEDICPYATFHLLGFREEMDPSKIPFQTFPHPNGHCGTIGPGGTIASNGLMHQCPGTQTMPRNGRYSRVGGANSMFSPEYDDPANMGDEYGSQYGQYGAPYEQYESRASMAGRSIGSPEPPPPPPRNHDPNVSNTSNEANDSKDSNQISEAECDQHQQSATQSYGGKLKSYSTHSNCIINNAF</sequence>
<evidence type="ECO:0000313" key="14">
    <source>
        <dbReference type="EMBL" id="CAH1712018.1"/>
    </source>
</evidence>
<dbReference type="PANTHER" id="PTHR10075">
    <property type="entry name" value="BASIGIN RELATED"/>
    <property type="match status" value="1"/>
</dbReference>
<keyword evidence="8" id="KW-1015">Disulfide bond</keyword>
<keyword evidence="4" id="KW-0677">Repeat</keyword>
<dbReference type="Gene3D" id="2.60.40.10">
    <property type="entry name" value="Immunoglobulins"/>
    <property type="match status" value="16"/>
</dbReference>
<feature type="domain" description="Ig-like" evidence="12">
    <location>
        <begin position="521"/>
        <end position="614"/>
    </location>
</feature>
<dbReference type="Pfam" id="PF25059">
    <property type="entry name" value="FN3_DSCAM-DSCAML_C"/>
    <property type="match status" value="1"/>
</dbReference>
<feature type="region of interest" description="Disordered" evidence="10">
    <location>
        <begin position="1875"/>
        <end position="1937"/>
    </location>
</feature>
<evidence type="ECO:0000256" key="2">
    <source>
        <dbReference type="ARBA" id="ARBA00022692"/>
    </source>
</evidence>
<evidence type="ECO:0000256" key="5">
    <source>
        <dbReference type="ARBA" id="ARBA00022889"/>
    </source>
</evidence>
<dbReference type="EMBL" id="OU899034">
    <property type="protein sequence ID" value="CAH1712018.1"/>
    <property type="molecule type" value="Genomic_DNA"/>
</dbReference>
<evidence type="ECO:0008006" key="16">
    <source>
        <dbReference type="Google" id="ProtNLM"/>
    </source>
</evidence>
<dbReference type="SMART" id="SM00060">
    <property type="entry name" value="FN3"/>
    <property type="match status" value="6"/>
</dbReference>
<dbReference type="Pfam" id="PF00041">
    <property type="entry name" value="fn3"/>
    <property type="match status" value="5"/>
</dbReference>
<dbReference type="FunFam" id="2.60.40.10:FF:000333">
    <property type="entry name" value="Down syndrome cell adhesion molecule"/>
    <property type="match status" value="1"/>
</dbReference>
<protein>
    <recommendedName>
        <fullName evidence="16">Down syndrome cell adhesion molecule-like protein Dscam2</fullName>
    </recommendedName>
</protein>
<evidence type="ECO:0000256" key="7">
    <source>
        <dbReference type="ARBA" id="ARBA00023136"/>
    </source>
</evidence>